<reference evidence="1 2" key="1">
    <citation type="submission" date="2022-12" db="EMBL/GenBank/DDBJ databases">
        <title>Metagenome assembled genome from gulf of manar.</title>
        <authorList>
            <person name="Kohli P."/>
            <person name="Pk S."/>
            <person name="Venkata Ramana C."/>
            <person name="Sasikala C."/>
        </authorList>
    </citation>
    <scope>NUCLEOTIDE SEQUENCE [LARGE SCALE GENOMIC DNA]</scope>
    <source>
        <strain evidence="1">JB008</strain>
    </source>
</reference>
<accession>A0AAJ1IIB6</accession>
<dbReference type="EMBL" id="JAQQAL010000047">
    <property type="protein sequence ID" value="MDC7228443.1"/>
    <property type="molecule type" value="Genomic_DNA"/>
</dbReference>
<protein>
    <submittedName>
        <fullName evidence="1">Uncharacterized protein</fullName>
    </submittedName>
</protein>
<sequence length="54" mass="6015">MNINDKNFMRADRRSALDNLTTLLSKGYSEAAVITDIDGEKLAKSEKFEGSAYD</sequence>
<comment type="caution">
    <text evidence="1">The sequence shown here is derived from an EMBL/GenBank/DDBJ whole genome shotgun (WGS) entry which is preliminary data.</text>
</comment>
<organism evidence="1 2">
    <name type="scientific">Candidatus Thalassospirochaeta sargassi</name>
    <dbReference type="NCBI Taxonomy" id="3119039"/>
    <lineage>
        <taxon>Bacteria</taxon>
        <taxon>Pseudomonadati</taxon>
        <taxon>Spirochaetota</taxon>
        <taxon>Spirochaetia</taxon>
        <taxon>Spirochaetales</taxon>
        <taxon>Spirochaetaceae</taxon>
        <taxon>Candidatus Thalassospirochaeta</taxon>
    </lineage>
</organism>
<name>A0AAJ1IIB6_9SPIO</name>
<proteinExistence type="predicted"/>
<evidence type="ECO:0000313" key="2">
    <source>
        <dbReference type="Proteomes" id="UP001221217"/>
    </source>
</evidence>
<gene>
    <name evidence="1" type="ORF">PQJ61_16905</name>
</gene>
<dbReference type="Proteomes" id="UP001221217">
    <property type="component" value="Unassembled WGS sequence"/>
</dbReference>
<evidence type="ECO:0000313" key="1">
    <source>
        <dbReference type="EMBL" id="MDC7228443.1"/>
    </source>
</evidence>
<dbReference type="AlphaFoldDB" id="A0AAJ1IIB6"/>